<name>A0ACC0VYW8_9STRA</name>
<dbReference type="EMBL" id="CM047584">
    <property type="protein sequence ID" value="KAI9911664.1"/>
    <property type="molecule type" value="Genomic_DNA"/>
</dbReference>
<accession>A0ACC0VYW8</accession>
<dbReference type="Proteomes" id="UP001163321">
    <property type="component" value="Chromosome 5"/>
</dbReference>
<gene>
    <name evidence="1" type="ORF">PsorP6_009308</name>
</gene>
<keyword evidence="2" id="KW-1185">Reference proteome</keyword>
<organism evidence="1 2">
    <name type="scientific">Peronosclerospora sorghi</name>
    <dbReference type="NCBI Taxonomy" id="230839"/>
    <lineage>
        <taxon>Eukaryota</taxon>
        <taxon>Sar</taxon>
        <taxon>Stramenopiles</taxon>
        <taxon>Oomycota</taxon>
        <taxon>Peronosporomycetes</taxon>
        <taxon>Peronosporales</taxon>
        <taxon>Peronosporaceae</taxon>
        <taxon>Peronosclerospora</taxon>
    </lineage>
</organism>
<evidence type="ECO:0000313" key="2">
    <source>
        <dbReference type="Proteomes" id="UP001163321"/>
    </source>
</evidence>
<comment type="caution">
    <text evidence="1">The sequence shown here is derived from an EMBL/GenBank/DDBJ whole genome shotgun (WGS) entry which is preliminary data.</text>
</comment>
<sequence>MLFDDDDGADFSEDDGDEESGSVEGDANYAEFLQEAGMGEDENPQMMTSPDSDSSGDTVNHQPPASRAKVRALELFEECGGENDEKESRDYNHLTIRNNTENNLILKYVRPFVMRLIQDVETSEDEDLSWTLRAIAKPLVTSAEKIGSITEERNHLNAAAGLLLPPVLPHNLLSCPEQRTSTTSSTSTRRGLKQQ</sequence>
<evidence type="ECO:0000313" key="1">
    <source>
        <dbReference type="EMBL" id="KAI9911664.1"/>
    </source>
</evidence>
<reference evidence="1 2" key="1">
    <citation type="journal article" date="2022" name="bioRxiv">
        <title>The genome of the oomycete Peronosclerospora sorghi, a cosmopolitan pathogen of maize and sorghum, is inflated with dispersed pseudogenes.</title>
        <authorList>
            <person name="Fletcher K."/>
            <person name="Martin F."/>
            <person name="Isakeit T."/>
            <person name="Cavanaugh K."/>
            <person name="Magill C."/>
            <person name="Michelmore R."/>
        </authorList>
    </citation>
    <scope>NUCLEOTIDE SEQUENCE [LARGE SCALE GENOMIC DNA]</scope>
    <source>
        <strain evidence="1">P6</strain>
    </source>
</reference>
<protein>
    <submittedName>
        <fullName evidence="1">Uncharacterized protein</fullName>
    </submittedName>
</protein>
<proteinExistence type="predicted"/>